<reference evidence="3" key="1">
    <citation type="journal article" date="2011" name="Nat. Genet.">
        <title>The genome of the mesopolyploid crop species Brassica rapa.</title>
        <authorList>
            <consortium name="Brassica rapa Genome Sequencing Project Consortium"/>
            <person name="Wang X."/>
            <person name="Wang H."/>
            <person name="Wang J."/>
            <person name="Sun R."/>
            <person name="Wu J."/>
            <person name="Liu S."/>
            <person name="Bai Y."/>
            <person name="Mun J.H."/>
            <person name="Bancroft I."/>
            <person name="Cheng F."/>
            <person name="Huang S."/>
            <person name="Li X."/>
            <person name="Hua W."/>
            <person name="Wang J."/>
            <person name="Wang X."/>
            <person name="Freeling M."/>
            <person name="Pires J.C."/>
            <person name="Paterson A.H."/>
            <person name="Chalhoub B."/>
            <person name="Wang B."/>
            <person name="Hayward A."/>
            <person name="Sharpe A.G."/>
            <person name="Park B.S."/>
            <person name="Weisshaar B."/>
            <person name="Liu B."/>
            <person name="Li B."/>
            <person name="Liu B."/>
            <person name="Tong C."/>
            <person name="Song C."/>
            <person name="Duran C."/>
            <person name="Peng C."/>
            <person name="Geng C."/>
            <person name="Koh C."/>
            <person name="Lin C."/>
            <person name="Edwards D."/>
            <person name="Mu D."/>
            <person name="Shen D."/>
            <person name="Soumpourou E."/>
            <person name="Li F."/>
            <person name="Fraser F."/>
            <person name="Conant G."/>
            <person name="Lassalle G."/>
            <person name="King G.J."/>
            <person name="Bonnema G."/>
            <person name="Tang H."/>
            <person name="Wang H."/>
            <person name="Belcram H."/>
            <person name="Zhou H."/>
            <person name="Hirakawa H."/>
            <person name="Abe H."/>
            <person name="Guo H."/>
            <person name="Wang H."/>
            <person name="Jin H."/>
            <person name="Parkin I.A."/>
            <person name="Batley J."/>
            <person name="Kim J.S."/>
            <person name="Just J."/>
            <person name="Li J."/>
            <person name="Xu J."/>
            <person name="Deng J."/>
            <person name="Kim J.A."/>
            <person name="Li J."/>
            <person name="Yu J."/>
            <person name="Meng J."/>
            <person name="Wang J."/>
            <person name="Min J."/>
            <person name="Poulain J."/>
            <person name="Wang J."/>
            <person name="Hatakeyama K."/>
            <person name="Wu K."/>
            <person name="Wang L."/>
            <person name="Fang L."/>
            <person name="Trick M."/>
            <person name="Links M.G."/>
            <person name="Zhao M."/>
            <person name="Jin M."/>
            <person name="Ramchiary N."/>
            <person name="Drou N."/>
            <person name="Berkman P.J."/>
            <person name="Cai Q."/>
            <person name="Huang Q."/>
            <person name="Li R."/>
            <person name="Tabata S."/>
            <person name="Cheng S."/>
            <person name="Zhang S."/>
            <person name="Zhang S."/>
            <person name="Huang S."/>
            <person name="Sato S."/>
            <person name="Sun S."/>
            <person name="Kwon S.J."/>
            <person name="Choi S.R."/>
            <person name="Lee T.H."/>
            <person name="Fan W."/>
            <person name="Zhao X."/>
            <person name="Tan X."/>
            <person name="Xu X."/>
            <person name="Wang Y."/>
            <person name="Qiu Y."/>
            <person name="Yin Y."/>
            <person name="Li Y."/>
            <person name="Du Y."/>
            <person name="Liao Y."/>
            <person name="Lim Y."/>
            <person name="Narusaka Y."/>
            <person name="Wang Y."/>
            <person name="Wang Z."/>
            <person name="Li Z."/>
            <person name="Wang Z."/>
            <person name="Xiong Z."/>
            <person name="Zhang Z."/>
        </authorList>
    </citation>
    <scope>NUCLEOTIDE SEQUENCE [LARGE SCALE GENOMIC DNA]</scope>
    <source>
        <strain evidence="3">cv. Chiifu-401-42</strain>
    </source>
</reference>
<dbReference type="EnsemblPlants" id="Bra040462.1">
    <property type="protein sequence ID" value="Bra040462.1-P"/>
    <property type="gene ID" value="Bra040462"/>
</dbReference>
<reference evidence="3" key="2">
    <citation type="journal article" date="2018" name="Hortic Res">
        <title>Improved Brassica rapa reference genome by single-molecule sequencing and chromosome conformation capture technologies.</title>
        <authorList>
            <person name="Zhang L."/>
            <person name="Cai X."/>
            <person name="Wu J."/>
            <person name="Liu M."/>
            <person name="Grob S."/>
            <person name="Cheng F."/>
            <person name="Liang J."/>
            <person name="Cai C."/>
            <person name="Liu Z."/>
            <person name="Liu B."/>
            <person name="Wang F."/>
            <person name="Li S."/>
            <person name="Liu F."/>
            <person name="Li X."/>
            <person name="Cheng L."/>
            <person name="Yang W."/>
            <person name="Li M.H."/>
            <person name="Grossniklaus U."/>
            <person name="Zheng H."/>
            <person name="Wang X."/>
        </authorList>
    </citation>
    <scope>NUCLEOTIDE SEQUENCE [LARGE SCALE GENOMIC DNA]</scope>
    <source>
        <strain evidence="3">cv. Chiifu-401-42</strain>
    </source>
</reference>
<name>M4FH84_BRACM</name>
<dbReference type="HOGENOM" id="CLU_1920046_0_0_1"/>
<reference evidence="2" key="3">
    <citation type="submission" date="2023-03" db="UniProtKB">
        <authorList>
            <consortium name="EnsemblPlants"/>
        </authorList>
    </citation>
    <scope>IDENTIFICATION</scope>
    <source>
        <strain evidence="2">cv. Chiifu-401-42</strain>
    </source>
</reference>
<accession>M4FH84</accession>
<evidence type="ECO:0008006" key="4">
    <source>
        <dbReference type="Google" id="ProtNLM"/>
    </source>
</evidence>
<keyword evidence="3" id="KW-1185">Reference proteome</keyword>
<proteinExistence type="predicted"/>
<evidence type="ECO:0000313" key="2">
    <source>
        <dbReference type="EnsemblPlants" id="Bra040462.1-P"/>
    </source>
</evidence>
<protein>
    <recommendedName>
        <fullName evidence="4">Retrotransposon gag domain-containing protein</fullName>
    </recommendedName>
</protein>
<evidence type="ECO:0000313" key="3">
    <source>
        <dbReference type="Proteomes" id="UP000011750"/>
    </source>
</evidence>
<dbReference type="Proteomes" id="UP000011750">
    <property type="component" value="Unassembled WGS sequence"/>
</dbReference>
<feature type="region of interest" description="Disordered" evidence="1">
    <location>
        <begin position="88"/>
        <end position="132"/>
    </location>
</feature>
<organism evidence="2 3">
    <name type="scientific">Brassica campestris</name>
    <name type="common">Field mustard</name>
    <dbReference type="NCBI Taxonomy" id="3711"/>
    <lineage>
        <taxon>Eukaryota</taxon>
        <taxon>Viridiplantae</taxon>
        <taxon>Streptophyta</taxon>
        <taxon>Embryophyta</taxon>
        <taxon>Tracheophyta</taxon>
        <taxon>Spermatophyta</taxon>
        <taxon>Magnoliopsida</taxon>
        <taxon>eudicotyledons</taxon>
        <taxon>Gunneridae</taxon>
        <taxon>Pentapetalae</taxon>
        <taxon>rosids</taxon>
        <taxon>malvids</taxon>
        <taxon>Brassicales</taxon>
        <taxon>Brassicaceae</taxon>
        <taxon>Brassiceae</taxon>
        <taxon>Brassica</taxon>
    </lineage>
</organism>
<sequence length="132" mass="14593">MSISKNIQIPRIASIASFAILSDNFVEQFASSRDLEKTSVGLYEILQHRAEPLRGYIACFNQEKLAIPECTIPTAIYAFKRGLLPCGENDKPGIPGTEARADTRTGRTRRQKGWQCPRGETSLTSPYQGCGN</sequence>
<evidence type="ECO:0000256" key="1">
    <source>
        <dbReference type="SAM" id="MobiDB-lite"/>
    </source>
</evidence>
<dbReference type="InParanoid" id="M4FH84"/>
<dbReference type="Gramene" id="Bra040462.1">
    <property type="protein sequence ID" value="Bra040462.1-P"/>
    <property type="gene ID" value="Bra040462"/>
</dbReference>
<feature type="compositionally biased region" description="Polar residues" evidence="1">
    <location>
        <begin position="121"/>
        <end position="132"/>
    </location>
</feature>
<dbReference type="AlphaFoldDB" id="M4FH84"/>